<accession>Q4KSX1</accession>
<dbReference type="OrthoDB" id="11998at10239"/>
<evidence type="ECO:0000313" key="3">
    <source>
        <dbReference type="Proteomes" id="UP000202309"/>
    </source>
</evidence>
<dbReference type="Proteomes" id="UP000202309">
    <property type="component" value="Segment"/>
</dbReference>
<dbReference type="KEGG" id="vg:3431560"/>
<dbReference type="RefSeq" id="YP_249713.1">
    <property type="nucleotide sequence ID" value="NC_007151.1"/>
</dbReference>
<dbReference type="GeneID" id="3431560"/>
<keyword evidence="3" id="KW-1185">Reference proteome</keyword>
<reference evidence="1 3" key="2">
    <citation type="journal article" date="2005" name="J. Gen. Virol.">
        <title>Genome sequence of Chrysodeixis chalcites nucleopolyhedrovirus, a baculovirus with two DNA photolyase genes.</title>
        <authorList>
            <person name="van Oers M.M."/>
            <person name="Abma-Henkens M.H."/>
            <person name="Herniou E.A."/>
            <person name="de Groot J.C."/>
            <person name="Peters S."/>
            <person name="Vlak J.M."/>
        </authorList>
    </citation>
    <scope>NUCLEOTIDE SEQUENCE [LARGE SCALE GENOMIC DNA]</scope>
</reference>
<dbReference type="EMBL" id="JX560541">
    <property type="protein sequence ID" value="AGE61669.1"/>
    <property type="molecule type" value="Genomic_DNA"/>
</dbReference>
<reference evidence="1 3" key="1">
    <citation type="journal article" date="2004" name="Virology">
        <title>Identification and characterization of a DNA photolyase-containing baculovirus from Chrysodeixis chalcites.</title>
        <authorList>
            <person name="van Oers M.M."/>
            <person name="Herniou E.A."/>
            <person name="Usmany M."/>
            <person name="Messelink G.J."/>
            <person name="Vlak J.M."/>
        </authorList>
    </citation>
    <scope>NUCLEOTIDE SEQUENCE [LARGE SCALE GENOMIC DNA]</scope>
</reference>
<proteinExistence type="predicted"/>
<gene>
    <name evidence="1" type="primary">ORF-109</name>
</gene>
<evidence type="ECO:0000313" key="1">
    <source>
        <dbReference type="EMBL" id="AAY84040.1"/>
    </source>
</evidence>
<organism evidence="1 3">
    <name type="scientific">Chrysodeixis chalcites nucleopolyhedrovirus</name>
    <dbReference type="NCBI Taxonomy" id="320432"/>
    <lineage>
        <taxon>Viruses</taxon>
        <taxon>Viruses incertae sedis</taxon>
        <taxon>Naldaviricetes</taxon>
        <taxon>Lefavirales</taxon>
        <taxon>Baculoviridae</taxon>
        <taxon>Alphabaculovirus</taxon>
        <taxon>Alphabaculovirus chrychalcites</taxon>
    </lineage>
</organism>
<protein>
    <submittedName>
        <fullName evidence="1">ORF-109 peptide</fullName>
    </submittedName>
</protein>
<reference evidence="2" key="3">
    <citation type="submission" date="2012-08" db="EMBL/GenBank/DDBJ databases">
        <title>Sequences comparision among Chrysodeixis chalcites nucleopolyhedrovirus genotypes from a field strain of the Canary Islands.</title>
        <authorList>
            <person name="Bernal A."/>
            <person name="Simon O."/>
            <person name="Palma L."/>
            <person name="Williams T."/>
            <person name="Caballero P."/>
        </authorList>
    </citation>
    <scope>NUCLEOTIDE SEQUENCE</scope>
    <source>
        <strain evidence="2">TF1</strain>
    </source>
</reference>
<dbReference type="EMBL" id="AY864330">
    <property type="protein sequence ID" value="AAY84040.1"/>
    <property type="molecule type" value="Genomic_DNA"/>
</dbReference>
<sequence>MFISTEDVSRDALANLINMFAYKFITNDFYFVCTVCGYGYQQYEANVWTFRVVEKNKLNSTVYCAECAAKIDDDDEDCFKIALPVSMEDQNRFEELLDRLIKCGGVWLILNLDEGDYDDNNYMDTLIEDFFKHFEVYVKKFGQTAKRFTPDPVYALDNKLCVYNSKGEHFINSGHLIDMLIDCIVDMLPETLNYYSRKNFNRELSAFKDDLMEHLMFYDTVVVLPENLHDIMPKELDILRNQIIDVYQLNADDIEEEEERHFSQHDMLKYAEEFLTSFIENHNKGPRLPNSMPFCSSAAESMYDLDQYVYGNLNN</sequence>
<name>Q4KSX1_9ABAC</name>
<evidence type="ECO:0000313" key="2">
    <source>
        <dbReference type="EMBL" id="AGE61669.1"/>
    </source>
</evidence>